<evidence type="ECO:0000313" key="3">
    <source>
        <dbReference type="Proteomes" id="UP000054007"/>
    </source>
</evidence>
<evidence type="ECO:0000256" key="1">
    <source>
        <dbReference type="SAM" id="MobiDB-lite"/>
    </source>
</evidence>
<feature type="compositionally biased region" description="Basic and acidic residues" evidence="1">
    <location>
        <begin position="60"/>
        <end position="70"/>
    </location>
</feature>
<protein>
    <submittedName>
        <fullName evidence="2">Uncharacterized protein</fullName>
    </submittedName>
</protein>
<accession>A0A0D7BQL9</accession>
<dbReference type="AlphaFoldDB" id="A0A0D7BQL9"/>
<feature type="compositionally biased region" description="Basic and acidic residues" evidence="1">
    <location>
        <begin position="40"/>
        <end position="49"/>
    </location>
</feature>
<feature type="region of interest" description="Disordered" evidence="1">
    <location>
        <begin position="20"/>
        <end position="81"/>
    </location>
</feature>
<dbReference type="EMBL" id="KN880441">
    <property type="protein sequence ID" value="KIY72712.1"/>
    <property type="molecule type" value="Genomic_DNA"/>
</dbReference>
<reference evidence="2 3" key="1">
    <citation type="journal article" date="2015" name="Fungal Genet. Biol.">
        <title>Evolution of novel wood decay mechanisms in Agaricales revealed by the genome sequences of Fistulina hepatica and Cylindrobasidium torrendii.</title>
        <authorList>
            <person name="Floudas D."/>
            <person name="Held B.W."/>
            <person name="Riley R."/>
            <person name="Nagy L.G."/>
            <person name="Koehler G."/>
            <person name="Ransdell A.S."/>
            <person name="Younus H."/>
            <person name="Chow J."/>
            <person name="Chiniquy J."/>
            <person name="Lipzen A."/>
            <person name="Tritt A."/>
            <person name="Sun H."/>
            <person name="Haridas S."/>
            <person name="LaButti K."/>
            <person name="Ohm R.A."/>
            <person name="Kues U."/>
            <person name="Blanchette R.A."/>
            <person name="Grigoriev I.V."/>
            <person name="Minto R.E."/>
            <person name="Hibbett D.S."/>
        </authorList>
    </citation>
    <scope>NUCLEOTIDE SEQUENCE [LARGE SCALE GENOMIC DNA]</scope>
    <source>
        <strain evidence="2 3">FP15055 ss-10</strain>
    </source>
</reference>
<gene>
    <name evidence="2" type="ORF">CYLTODRAFT_449677</name>
</gene>
<organism evidence="2 3">
    <name type="scientific">Cylindrobasidium torrendii FP15055 ss-10</name>
    <dbReference type="NCBI Taxonomy" id="1314674"/>
    <lineage>
        <taxon>Eukaryota</taxon>
        <taxon>Fungi</taxon>
        <taxon>Dikarya</taxon>
        <taxon>Basidiomycota</taxon>
        <taxon>Agaricomycotina</taxon>
        <taxon>Agaricomycetes</taxon>
        <taxon>Agaricomycetidae</taxon>
        <taxon>Agaricales</taxon>
        <taxon>Marasmiineae</taxon>
        <taxon>Physalacriaceae</taxon>
        <taxon>Cylindrobasidium</taxon>
    </lineage>
</organism>
<proteinExistence type="predicted"/>
<keyword evidence="3" id="KW-1185">Reference proteome</keyword>
<name>A0A0D7BQL9_9AGAR</name>
<feature type="region of interest" description="Disordered" evidence="1">
    <location>
        <begin position="135"/>
        <end position="179"/>
    </location>
</feature>
<feature type="region of interest" description="Disordered" evidence="1">
    <location>
        <begin position="240"/>
        <end position="260"/>
    </location>
</feature>
<dbReference type="Proteomes" id="UP000054007">
    <property type="component" value="Unassembled WGS sequence"/>
</dbReference>
<feature type="compositionally biased region" description="Basic and acidic residues" evidence="1">
    <location>
        <begin position="246"/>
        <end position="260"/>
    </location>
</feature>
<evidence type="ECO:0000313" key="2">
    <source>
        <dbReference type="EMBL" id="KIY72712.1"/>
    </source>
</evidence>
<sequence length="529" mass="58123">MFTSQNTTTAQRVFARHEALASANAPSSDIRAPENAQISKQKENSDFSKPKSRLASVRAVQEDKAKRVKDSSTVSSPLGGSNLALSPVKNAALPIGAVSQNTLRVQSDLDPAALNNATNRVNDIWMRGDSLLGNSVGSSRPHSTKAPQMKTPSHPLSGLPPSKFSFDGPNPKTSQPSAPKQSLFGANFFRPPLDSKPHVLGGLPPSSFFPSTTKSNIFGDAPPSSKLNVFGDALSTFGDASIKRPRSPETARTKTEERTSKTVKVVATNDSIYADNTIHAALQKAGGALRGMCQLAAIVLYCTMTGNDVEKTALPLTLRGKEYQLLVVSLLSVVSPLLDDFTTFINGLVLFEKMFGYMRLPEEELTERPEAFGRLMRSLFAIACNLSQKQKVDIPDNGAGDQWAFMFGLEKRSELIKFEILSLSILDYRLELSSEEWVHTIDVFKRYINCPAIFPMNEDRERWRVAGQLDTLVRKFAPATGPVAPRAPRVWEARHKLAVDNLVRMCGTSWTDRQSKVMDHFADKIVWTV</sequence>